<dbReference type="EC" id="3.1.3.16" evidence="3"/>
<dbReference type="GO" id="GO:0004722">
    <property type="term" value="F:protein serine/threonine phosphatase activity"/>
    <property type="evidence" value="ECO:0007669"/>
    <property type="project" value="UniProtKB-EC"/>
</dbReference>
<gene>
    <name evidence="3" type="ORF">ACFO8Q_11820</name>
</gene>
<evidence type="ECO:0000259" key="2">
    <source>
        <dbReference type="SMART" id="SM00331"/>
    </source>
</evidence>
<comment type="caution">
    <text evidence="3">The sequence shown here is derived from an EMBL/GenBank/DDBJ whole genome shotgun (WGS) entry which is preliminary data.</text>
</comment>
<dbReference type="Gene3D" id="3.60.40.10">
    <property type="entry name" value="PPM-type phosphatase domain"/>
    <property type="match status" value="1"/>
</dbReference>
<dbReference type="Pfam" id="PF07228">
    <property type="entry name" value="SpoIIE"/>
    <property type="match status" value="1"/>
</dbReference>
<dbReference type="InterPro" id="IPR036457">
    <property type="entry name" value="PPM-type-like_dom_sf"/>
</dbReference>
<protein>
    <submittedName>
        <fullName evidence="3">PP2C family protein-serine/threonine phosphatase</fullName>
        <ecNumber evidence="3">3.1.3.16</ecNumber>
    </submittedName>
</protein>
<feature type="domain" description="PPM-type phosphatase" evidence="2">
    <location>
        <begin position="34"/>
        <end position="260"/>
    </location>
</feature>
<sequence length="267" mass="30205">MRTNELHHQFEKYMQGVKDASQEVAAAQAIQQMLLHDDIPVCTKLSCVGISIPAYQLSGDYYDFIFDEQNGRYWVLVGDVMGKGIPASLMMVMVRSTVRCLTSIHKTPGELLYALNNLLWKDMTRLRSFSTLFCGMFDVHSSKFFYASAGHPSPLLSKKDEPLAQRLEGRGTIIGVLKNRRYNDFSVALSKGDLIVFCTDGVLEAMNKDKKHYGYEMLKKIIEANRNEDLSDLIQYISDDVKRYAEDYRRDDVALVALRCEEGAGSG</sequence>
<keyword evidence="1 3" id="KW-0378">Hydrolase</keyword>
<dbReference type="PANTHER" id="PTHR43156">
    <property type="entry name" value="STAGE II SPORULATION PROTEIN E-RELATED"/>
    <property type="match status" value="1"/>
</dbReference>
<evidence type="ECO:0000313" key="3">
    <source>
        <dbReference type="EMBL" id="MFC4768038.1"/>
    </source>
</evidence>
<evidence type="ECO:0000313" key="4">
    <source>
        <dbReference type="Proteomes" id="UP001596002"/>
    </source>
</evidence>
<keyword evidence="4" id="KW-1185">Reference proteome</keyword>
<dbReference type="SUPFAM" id="SSF81606">
    <property type="entry name" value="PP2C-like"/>
    <property type="match status" value="1"/>
</dbReference>
<dbReference type="SMART" id="SM00331">
    <property type="entry name" value="PP2C_SIG"/>
    <property type="match status" value="1"/>
</dbReference>
<dbReference type="RefSeq" id="WP_380025960.1">
    <property type="nucleotide sequence ID" value="NZ_JBHSHC010000096.1"/>
</dbReference>
<proteinExistence type="predicted"/>
<dbReference type="PANTHER" id="PTHR43156:SF2">
    <property type="entry name" value="STAGE II SPORULATION PROTEIN E"/>
    <property type="match status" value="1"/>
</dbReference>
<accession>A0ABV9Q2P4</accession>
<organism evidence="3 4">
    <name type="scientific">Effusibacillus consociatus</name>
    <dbReference type="NCBI Taxonomy" id="1117041"/>
    <lineage>
        <taxon>Bacteria</taxon>
        <taxon>Bacillati</taxon>
        <taxon>Bacillota</taxon>
        <taxon>Bacilli</taxon>
        <taxon>Bacillales</taxon>
        <taxon>Alicyclobacillaceae</taxon>
        <taxon>Effusibacillus</taxon>
    </lineage>
</organism>
<dbReference type="EMBL" id="JBHSHC010000096">
    <property type="protein sequence ID" value="MFC4768038.1"/>
    <property type="molecule type" value="Genomic_DNA"/>
</dbReference>
<reference evidence="4" key="1">
    <citation type="journal article" date="2019" name="Int. J. Syst. Evol. Microbiol.">
        <title>The Global Catalogue of Microorganisms (GCM) 10K type strain sequencing project: providing services to taxonomists for standard genome sequencing and annotation.</title>
        <authorList>
            <consortium name="The Broad Institute Genomics Platform"/>
            <consortium name="The Broad Institute Genome Sequencing Center for Infectious Disease"/>
            <person name="Wu L."/>
            <person name="Ma J."/>
        </authorList>
    </citation>
    <scope>NUCLEOTIDE SEQUENCE [LARGE SCALE GENOMIC DNA]</scope>
    <source>
        <strain evidence="4">WYCCWR 12678</strain>
    </source>
</reference>
<evidence type="ECO:0000256" key="1">
    <source>
        <dbReference type="ARBA" id="ARBA00022801"/>
    </source>
</evidence>
<name>A0ABV9Q2P4_9BACL</name>
<dbReference type="InterPro" id="IPR052016">
    <property type="entry name" value="Bact_Sigma-Reg"/>
</dbReference>
<dbReference type="Proteomes" id="UP001596002">
    <property type="component" value="Unassembled WGS sequence"/>
</dbReference>
<dbReference type="InterPro" id="IPR001932">
    <property type="entry name" value="PPM-type_phosphatase-like_dom"/>
</dbReference>